<dbReference type="Proteomes" id="UP001189429">
    <property type="component" value="Unassembled WGS sequence"/>
</dbReference>
<feature type="region of interest" description="Disordered" evidence="1">
    <location>
        <begin position="297"/>
        <end position="391"/>
    </location>
</feature>
<evidence type="ECO:0000313" key="2">
    <source>
        <dbReference type="EMBL" id="CAK0801510.1"/>
    </source>
</evidence>
<feature type="region of interest" description="Disordered" evidence="1">
    <location>
        <begin position="50"/>
        <end position="93"/>
    </location>
</feature>
<feature type="region of interest" description="Disordered" evidence="1">
    <location>
        <begin position="106"/>
        <end position="141"/>
    </location>
</feature>
<sequence length="440" mass="46639">MRQVVQFVSEELSPLQPFLEDARHNAEVMAAVDRRHCRFAKALPAERWSSKWHPAAAGPPQEAPAAQGSTARRSPRVGPEEPAQPLQPEHREHRASLLRRSRANDASLLVLDDAEPPAAGRVPSPERERAAPPQQAPRFDPTRCIAITKWGVQCENKPKRNLCEEQDWEYCGRHTSYSRGGDTVHPNCPHGDMNDVVPAASPAPAREEMRELNRTELGTIRQFTGTGVIVAERIGGEQKTFETKHSDEDEAYMQAQMFLQHVAHVVDGAPAASSGDAPARQPRAAAALLAEAGSSPAGAAAAPAAPARPSEASAEPAVRSRAAAAPAAQRSAPAAEARGRGAAAAAAEAAGGAGGAPGGLPRPEREAASRAGFTGPPWWSERALEGRTGTRALRPFEAMMEQTGPEGRTGTEVLLTVLALHGALHAVSEQMGPEGRKGID</sequence>
<comment type="caution">
    <text evidence="2">The sequence shown here is derived from an EMBL/GenBank/DDBJ whole genome shotgun (WGS) entry which is preliminary data.</text>
</comment>
<feature type="compositionally biased region" description="Low complexity" evidence="1">
    <location>
        <begin position="54"/>
        <end position="68"/>
    </location>
</feature>
<gene>
    <name evidence="2" type="ORF">PCOR1329_LOCUS9368</name>
</gene>
<keyword evidence="3" id="KW-1185">Reference proteome</keyword>
<protein>
    <submittedName>
        <fullName evidence="2">Uncharacterized protein</fullName>
    </submittedName>
</protein>
<organism evidence="2 3">
    <name type="scientific">Prorocentrum cordatum</name>
    <dbReference type="NCBI Taxonomy" id="2364126"/>
    <lineage>
        <taxon>Eukaryota</taxon>
        <taxon>Sar</taxon>
        <taxon>Alveolata</taxon>
        <taxon>Dinophyceae</taxon>
        <taxon>Prorocentrales</taxon>
        <taxon>Prorocentraceae</taxon>
        <taxon>Prorocentrum</taxon>
    </lineage>
</organism>
<feature type="compositionally biased region" description="Low complexity" evidence="1">
    <location>
        <begin position="297"/>
        <end position="350"/>
    </location>
</feature>
<name>A0ABN9Q6W3_9DINO</name>
<evidence type="ECO:0000313" key="3">
    <source>
        <dbReference type="Proteomes" id="UP001189429"/>
    </source>
</evidence>
<accession>A0ABN9Q6W3</accession>
<dbReference type="EMBL" id="CAUYUJ010002603">
    <property type="protein sequence ID" value="CAK0801510.1"/>
    <property type="molecule type" value="Genomic_DNA"/>
</dbReference>
<evidence type="ECO:0000256" key="1">
    <source>
        <dbReference type="SAM" id="MobiDB-lite"/>
    </source>
</evidence>
<proteinExistence type="predicted"/>
<reference evidence="2" key="1">
    <citation type="submission" date="2023-10" db="EMBL/GenBank/DDBJ databases">
        <authorList>
            <person name="Chen Y."/>
            <person name="Shah S."/>
            <person name="Dougan E. K."/>
            <person name="Thang M."/>
            <person name="Chan C."/>
        </authorList>
    </citation>
    <scope>NUCLEOTIDE SEQUENCE [LARGE SCALE GENOMIC DNA]</scope>
</reference>